<dbReference type="InterPro" id="IPR051610">
    <property type="entry name" value="GPI/OXD"/>
</dbReference>
<keyword evidence="7" id="KW-1185">Reference proteome</keyword>
<feature type="binding site" evidence="3">
    <location>
        <position position="417"/>
    </location>
    <ligand>
        <name>Mn(2+)</name>
        <dbReference type="ChEBI" id="CHEBI:29035"/>
        <label>2</label>
    </ligand>
</feature>
<feature type="binding site" evidence="3">
    <location>
        <position position="190"/>
    </location>
    <ligand>
        <name>Mn(2+)</name>
        <dbReference type="ChEBI" id="CHEBI:29035"/>
        <label>1</label>
    </ligand>
</feature>
<dbReference type="Pfam" id="PF00190">
    <property type="entry name" value="Cupin_1"/>
    <property type="match status" value="2"/>
</dbReference>
<evidence type="ECO:0000256" key="4">
    <source>
        <dbReference type="SAM" id="SignalP"/>
    </source>
</evidence>
<feature type="chain" id="PRO_5040254150" evidence="4">
    <location>
        <begin position="19"/>
        <end position="493"/>
    </location>
</feature>
<dbReference type="InterPro" id="IPR017774">
    <property type="entry name" value="Bicupin_oxalate_deCO2ase/Oxase"/>
</dbReference>
<evidence type="ECO:0000256" key="1">
    <source>
        <dbReference type="ARBA" id="ARBA00022723"/>
    </source>
</evidence>
<dbReference type="EMBL" id="JAGPXC010000001">
    <property type="protein sequence ID" value="KAH6659330.1"/>
    <property type="molecule type" value="Genomic_DNA"/>
</dbReference>
<proteinExistence type="predicted"/>
<feature type="active site" description="Proton donor" evidence="2">
    <location>
        <position position="431"/>
    </location>
</feature>
<dbReference type="CDD" id="cd20304">
    <property type="entry name" value="cupin_OxDC_N"/>
    <property type="match status" value="1"/>
</dbReference>
<evidence type="ECO:0000313" key="6">
    <source>
        <dbReference type="EMBL" id="KAH6659330.1"/>
    </source>
</evidence>
<dbReference type="Proteomes" id="UP000758603">
    <property type="component" value="Unassembled WGS sequence"/>
</dbReference>
<dbReference type="SMART" id="SM00835">
    <property type="entry name" value="Cupin_1"/>
    <property type="match status" value="2"/>
</dbReference>
<feature type="binding site" evidence="3">
    <location>
        <position position="373"/>
    </location>
    <ligand>
        <name>Mn(2+)</name>
        <dbReference type="ChEBI" id="CHEBI:29035"/>
        <label>2</label>
    </ligand>
</feature>
<sequence>MQIKKSSMALSLLPLVLARPAPQMDYGENSGNVGGVSPQIPTVTVASGSLYGDESLLGGNAQRPPTSGGDSAVVDDVELVNGQEASEKLGLYLDFNSEEIPQPIRGSKGATDPGPRTYEYEKLNPDIYAPPSTDQGDVPNAMWPMGLSHNKLGIDRAGWARQQNKANLPVATDMAGVDMRLAPHAYRELHWHTAGEWALVLKGSVRVAAIDTDGKSFIDDVTAGDVWFFPPGVPHSIQALDEGCEFILVFDDGEFSEDETFLATEVFMRTPTSVMSKNLQVNVEKLANVPQKELFIFNGTPAPANISEQNITSSSGSLSPANGYTYHWSQQEPYTTEGGSVKILDPTTFPVASMFSAALVVIQPGAMREIHWHTTSDEWNYFLQGSARITVFAAPSSARTFDFTAGDVGYIEAANSHYVENTGTEDVIFLEVLQAPKFTDVSVSQWLALSPRQVVKDTLNLTDEVLDALPKDKTLIKPGNLNMTALAGGESNF</sequence>
<accession>A0A9P9A3K5</accession>
<keyword evidence="1 3" id="KW-0479">Metal-binding</keyword>
<dbReference type="InterPro" id="IPR011051">
    <property type="entry name" value="RmlC_Cupin_sf"/>
</dbReference>
<evidence type="ECO:0000256" key="3">
    <source>
        <dbReference type="PIRSR" id="PIRSR617774-2"/>
    </source>
</evidence>
<evidence type="ECO:0000256" key="2">
    <source>
        <dbReference type="PIRSR" id="PIRSR617774-1"/>
    </source>
</evidence>
<evidence type="ECO:0000259" key="5">
    <source>
        <dbReference type="SMART" id="SM00835"/>
    </source>
</evidence>
<feature type="binding site" evidence="3">
    <location>
        <position position="192"/>
    </location>
    <ligand>
        <name>Mn(2+)</name>
        <dbReference type="ChEBI" id="CHEBI:29035"/>
        <label>1</label>
    </ligand>
</feature>
<dbReference type="OrthoDB" id="10263073at2759"/>
<feature type="signal peptide" evidence="4">
    <location>
        <begin position="1"/>
        <end position="18"/>
    </location>
</feature>
<feature type="domain" description="Cupin type-1" evidence="5">
    <location>
        <begin position="326"/>
        <end position="467"/>
    </location>
</feature>
<protein>
    <submittedName>
        <fullName evidence="6">Oxalate decarboxylase oxdD</fullName>
    </submittedName>
</protein>
<feature type="binding site" evidence="3">
    <location>
        <position position="235"/>
    </location>
    <ligand>
        <name>Mn(2+)</name>
        <dbReference type="ChEBI" id="CHEBI:29035"/>
        <label>1</label>
    </ligand>
</feature>
<gene>
    <name evidence="6" type="ORF">BKA67DRAFT_589420</name>
</gene>
<feature type="binding site" evidence="3">
    <location>
        <position position="371"/>
    </location>
    <ligand>
        <name>Mn(2+)</name>
        <dbReference type="ChEBI" id="CHEBI:29035"/>
        <label>2</label>
    </ligand>
</feature>
<reference evidence="6" key="1">
    <citation type="journal article" date="2021" name="Nat. Commun.">
        <title>Genetic determinants of endophytism in the Arabidopsis root mycobiome.</title>
        <authorList>
            <person name="Mesny F."/>
            <person name="Miyauchi S."/>
            <person name="Thiergart T."/>
            <person name="Pickel B."/>
            <person name="Atanasova L."/>
            <person name="Karlsson M."/>
            <person name="Huettel B."/>
            <person name="Barry K.W."/>
            <person name="Haridas S."/>
            <person name="Chen C."/>
            <person name="Bauer D."/>
            <person name="Andreopoulos W."/>
            <person name="Pangilinan J."/>
            <person name="LaButti K."/>
            <person name="Riley R."/>
            <person name="Lipzen A."/>
            <person name="Clum A."/>
            <person name="Drula E."/>
            <person name="Henrissat B."/>
            <person name="Kohler A."/>
            <person name="Grigoriev I.V."/>
            <person name="Martin F.M."/>
            <person name="Hacquard S."/>
        </authorList>
    </citation>
    <scope>NUCLEOTIDE SEQUENCE</scope>
    <source>
        <strain evidence="6">MPI-SDFR-AT-0073</strain>
    </source>
</reference>
<dbReference type="AlphaFoldDB" id="A0A9P9A3K5"/>
<dbReference type="Gene3D" id="2.60.120.10">
    <property type="entry name" value="Jelly Rolls"/>
    <property type="match status" value="2"/>
</dbReference>
<feature type="binding site" evidence="3">
    <location>
        <position position="378"/>
    </location>
    <ligand>
        <name>Mn(2+)</name>
        <dbReference type="ChEBI" id="CHEBI:29035"/>
        <label>2</label>
    </ligand>
</feature>
<organism evidence="6 7">
    <name type="scientific">Truncatella angustata</name>
    <dbReference type="NCBI Taxonomy" id="152316"/>
    <lineage>
        <taxon>Eukaryota</taxon>
        <taxon>Fungi</taxon>
        <taxon>Dikarya</taxon>
        <taxon>Ascomycota</taxon>
        <taxon>Pezizomycotina</taxon>
        <taxon>Sordariomycetes</taxon>
        <taxon>Xylariomycetidae</taxon>
        <taxon>Amphisphaeriales</taxon>
        <taxon>Sporocadaceae</taxon>
        <taxon>Truncatella</taxon>
    </lineage>
</organism>
<name>A0A9P9A3K5_9PEZI</name>
<comment type="cofactor">
    <cofactor evidence="3">
        <name>Mn(2+)</name>
        <dbReference type="ChEBI" id="CHEBI:29035"/>
    </cofactor>
    <text evidence="3">Binds 2 manganese ions per subunit.</text>
</comment>
<keyword evidence="3" id="KW-0464">Manganese</keyword>
<evidence type="ECO:0000313" key="7">
    <source>
        <dbReference type="Proteomes" id="UP000758603"/>
    </source>
</evidence>
<dbReference type="GO" id="GO:0033609">
    <property type="term" value="P:oxalate metabolic process"/>
    <property type="evidence" value="ECO:0007669"/>
    <property type="project" value="InterPro"/>
</dbReference>
<dbReference type="GeneID" id="70133349"/>
<feature type="binding site" evidence="3">
    <location>
        <position position="196"/>
    </location>
    <ligand>
        <name>Mn(2+)</name>
        <dbReference type="ChEBI" id="CHEBI:29035"/>
        <label>1</label>
    </ligand>
</feature>
<dbReference type="RefSeq" id="XP_045963461.1">
    <property type="nucleotide sequence ID" value="XM_046104458.1"/>
</dbReference>
<dbReference type="CDD" id="cd20305">
    <property type="entry name" value="cupin_OxDC_C"/>
    <property type="match status" value="1"/>
</dbReference>
<dbReference type="PANTHER" id="PTHR35848">
    <property type="entry name" value="OXALATE-BINDING PROTEIN"/>
    <property type="match status" value="1"/>
</dbReference>
<feature type="domain" description="Cupin type-1" evidence="5">
    <location>
        <begin position="149"/>
        <end position="287"/>
    </location>
</feature>
<keyword evidence="4" id="KW-0732">Signal</keyword>
<dbReference type="NCBIfam" id="TIGR03404">
    <property type="entry name" value="bicupin_oxalic"/>
    <property type="match status" value="1"/>
</dbReference>
<dbReference type="PANTHER" id="PTHR35848:SF9">
    <property type="entry name" value="SLL1358 PROTEIN"/>
    <property type="match status" value="1"/>
</dbReference>
<comment type="caution">
    <text evidence="6">The sequence shown here is derived from an EMBL/GenBank/DDBJ whole genome shotgun (WGS) entry which is preliminary data.</text>
</comment>
<dbReference type="InterPro" id="IPR006045">
    <property type="entry name" value="Cupin_1"/>
</dbReference>
<dbReference type="SUPFAM" id="SSF51182">
    <property type="entry name" value="RmlC-like cupins"/>
    <property type="match status" value="1"/>
</dbReference>
<dbReference type="GO" id="GO:0046872">
    <property type="term" value="F:metal ion binding"/>
    <property type="evidence" value="ECO:0007669"/>
    <property type="project" value="UniProtKB-KW"/>
</dbReference>
<dbReference type="InterPro" id="IPR014710">
    <property type="entry name" value="RmlC-like_jellyroll"/>
</dbReference>